<feature type="transmembrane region" description="Helical" evidence="1">
    <location>
        <begin position="71"/>
        <end position="92"/>
    </location>
</feature>
<keyword evidence="1" id="KW-0812">Transmembrane</keyword>
<gene>
    <name evidence="2" type="ORF">FL583_11185</name>
</gene>
<keyword evidence="1" id="KW-1133">Transmembrane helix</keyword>
<dbReference type="EMBL" id="VIRS01000006">
    <property type="protein sequence ID" value="TQS45055.1"/>
    <property type="molecule type" value="Genomic_DNA"/>
</dbReference>
<keyword evidence="3" id="KW-1185">Reference proteome</keyword>
<feature type="transmembrane region" description="Helical" evidence="1">
    <location>
        <begin position="129"/>
        <end position="146"/>
    </location>
</feature>
<reference evidence="2 3" key="1">
    <citation type="submission" date="2019-07" db="EMBL/GenBank/DDBJ databases">
        <title>Cryptosporangium phraense sp. nov., isolated from plant litter.</title>
        <authorList>
            <person name="Suriyachadkun C."/>
        </authorList>
    </citation>
    <scope>NUCLEOTIDE SEQUENCE [LARGE SCALE GENOMIC DNA]</scope>
    <source>
        <strain evidence="2 3">A-T 5661</strain>
    </source>
</reference>
<feature type="transmembrane region" description="Helical" evidence="1">
    <location>
        <begin position="44"/>
        <end position="64"/>
    </location>
</feature>
<protein>
    <recommendedName>
        <fullName evidence="4">DUF308 domain-containing protein</fullName>
    </recommendedName>
</protein>
<dbReference type="RefSeq" id="WP_142704504.1">
    <property type="nucleotide sequence ID" value="NZ_VIRS01000006.1"/>
</dbReference>
<feature type="transmembrane region" description="Helical" evidence="1">
    <location>
        <begin position="152"/>
        <end position="172"/>
    </location>
</feature>
<dbReference type="AlphaFoldDB" id="A0A545AWT4"/>
<comment type="caution">
    <text evidence="2">The sequence shown here is derived from an EMBL/GenBank/DDBJ whole genome shotgun (WGS) entry which is preliminary data.</text>
</comment>
<organism evidence="2 3">
    <name type="scientific">Cryptosporangium phraense</name>
    <dbReference type="NCBI Taxonomy" id="2593070"/>
    <lineage>
        <taxon>Bacteria</taxon>
        <taxon>Bacillati</taxon>
        <taxon>Actinomycetota</taxon>
        <taxon>Actinomycetes</taxon>
        <taxon>Cryptosporangiales</taxon>
        <taxon>Cryptosporangiaceae</taxon>
        <taxon>Cryptosporangium</taxon>
    </lineage>
</organism>
<dbReference type="Proteomes" id="UP000317982">
    <property type="component" value="Unassembled WGS sequence"/>
</dbReference>
<feature type="transmembrane region" description="Helical" evidence="1">
    <location>
        <begin position="20"/>
        <end position="38"/>
    </location>
</feature>
<keyword evidence="1" id="KW-0472">Membrane</keyword>
<evidence type="ECO:0000313" key="2">
    <source>
        <dbReference type="EMBL" id="TQS45055.1"/>
    </source>
</evidence>
<evidence type="ECO:0000313" key="3">
    <source>
        <dbReference type="Proteomes" id="UP000317982"/>
    </source>
</evidence>
<proteinExistence type="predicted"/>
<feature type="transmembrane region" description="Helical" evidence="1">
    <location>
        <begin position="98"/>
        <end position="117"/>
    </location>
</feature>
<accession>A0A545AWT4</accession>
<dbReference type="InParanoid" id="A0A545AWT4"/>
<sequence>MTTAALPATSGIAPTLRRLYFLRAGFAVVWAALLAATGSDLGPVSITLLVLYPLVDVAAAVVDFRSSGARGLYVNIAISALAALGLAIASASDIPTVLRVWGVWAIVAGLIQLYIGVTRFRLGGQIPMILSGGISVLAGSSFALMASSGDPALTGIAGYAVAGAIFFLISAIRLGRAAKKA</sequence>
<dbReference type="OrthoDB" id="960912at2"/>
<evidence type="ECO:0008006" key="4">
    <source>
        <dbReference type="Google" id="ProtNLM"/>
    </source>
</evidence>
<evidence type="ECO:0000256" key="1">
    <source>
        <dbReference type="SAM" id="Phobius"/>
    </source>
</evidence>
<name>A0A545AWT4_9ACTN</name>